<name>A0AAE3ZJB6_9ACTN</name>
<dbReference type="InterPro" id="IPR036291">
    <property type="entry name" value="NAD(P)-bd_dom_sf"/>
</dbReference>
<comment type="caution">
    <text evidence="2">The sequence shown here is derived from an EMBL/GenBank/DDBJ whole genome shotgun (WGS) entry which is preliminary data.</text>
</comment>
<reference evidence="2 3" key="1">
    <citation type="submission" date="2023-07" db="EMBL/GenBank/DDBJ databases">
        <title>Sequencing the genomes of 1000 actinobacteria strains.</title>
        <authorList>
            <person name="Klenk H.-P."/>
        </authorList>
    </citation>
    <scope>NUCLEOTIDE SEQUENCE [LARGE SCALE GENOMIC DNA]</scope>
    <source>
        <strain evidence="2 3">DSM 44711</strain>
    </source>
</reference>
<dbReference type="Proteomes" id="UP001183629">
    <property type="component" value="Unassembled WGS sequence"/>
</dbReference>
<feature type="compositionally biased region" description="Basic residues" evidence="1">
    <location>
        <begin position="78"/>
        <end position="95"/>
    </location>
</feature>
<feature type="compositionally biased region" description="Basic and acidic residues" evidence="1">
    <location>
        <begin position="58"/>
        <end position="77"/>
    </location>
</feature>
<sequence>MDLQLAGKRVLVTGASKGLGLGLVRAFTDEGAKVVAVARRSTPELDATGATFVAADLTRPDGPRRAVETALEADPRPRRGRQQRRRRQPARRGLR</sequence>
<keyword evidence="3" id="KW-1185">Reference proteome</keyword>
<organism evidence="2 3">
    <name type="scientific">Catenuloplanes niger</name>
    <dbReference type="NCBI Taxonomy" id="587534"/>
    <lineage>
        <taxon>Bacteria</taxon>
        <taxon>Bacillati</taxon>
        <taxon>Actinomycetota</taxon>
        <taxon>Actinomycetes</taxon>
        <taxon>Micromonosporales</taxon>
        <taxon>Micromonosporaceae</taxon>
        <taxon>Catenuloplanes</taxon>
    </lineage>
</organism>
<feature type="region of interest" description="Disordered" evidence="1">
    <location>
        <begin position="57"/>
        <end position="95"/>
    </location>
</feature>
<dbReference type="Pfam" id="PF00106">
    <property type="entry name" value="adh_short"/>
    <property type="match status" value="1"/>
</dbReference>
<dbReference type="AlphaFoldDB" id="A0AAE3ZJB6"/>
<dbReference type="RefSeq" id="WP_310408528.1">
    <property type="nucleotide sequence ID" value="NZ_JAVDYC010000001.1"/>
</dbReference>
<evidence type="ECO:0000256" key="1">
    <source>
        <dbReference type="SAM" id="MobiDB-lite"/>
    </source>
</evidence>
<evidence type="ECO:0000313" key="2">
    <source>
        <dbReference type="EMBL" id="MDR7320191.1"/>
    </source>
</evidence>
<dbReference type="Gene3D" id="3.40.50.720">
    <property type="entry name" value="NAD(P)-binding Rossmann-like Domain"/>
    <property type="match status" value="1"/>
</dbReference>
<dbReference type="SUPFAM" id="SSF51735">
    <property type="entry name" value="NAD(P)-binding Rossmann-fold domains"/>
    <property type="match status" value="1"/>
</dbReference>
<proteinExistence type="predicted"/>
<accession>A0AAE3ZJB6</accession>
<dbReference type="InterPro" id="IPR002347">
    <property type="entry name" value="SDR_fam"/>
</dbReference>
<evidence type="ECO:0000313" key="3">
    <source>
        <dbReference type="Proteomes" id="UP001183629"/>
    </source>
</evidence>
<protein>
    <submittedName>
        <fullName evidence="2">NAD(P)-dependent dehydrogenase (Short-subunit alcohol dehydrogenase family)</fullName>
    </submittedName>
</protein>
<dbReference type="EMBL" id="JAVDYC010000001">
    <property type="protein sequence ID" value="MDR7320191.1"/>
    <property type="molecule type" value="Genomic_DNA"/>
</dbReference>
<gene>
    <name evidence="2" type="ORF">J2S44_000441</name>
</gene>